<keyword evidence="5" id="KW-0539">Nucleus</keyword>
<dbReference type="GO" id="GO:0030488">
    <property type="term" value="P:tRNA methylation"/>
    <property type="evidence" value="ECO:0007669"/>
    <property type="project" value="InterPro"/>
</dbReference>
<sequence>MKRFTILPLDVPTLTDFIMNEKDFSKIMELRNEVLALMGSWANVHTSAVSNATSPPNCRYLVVDDTGGLVVAALAERMGVLHHRSPSPIMNGTTSPNQARIRIHHDHAPATSNVLTLVHANQQPNLSLLRYFDFDPNTPPSSTTPPPQVHPLHTHLTALSWLQLLHPMEDSTYNTPPAPLSPTTLSTMKPNHRSTYHRKRRRHARITTAIEITRQGGFNGLIVATPTDPISICRHLIPLLAGGAQIVIYSPHLETLSPLVDAYSTARRAAWLQLDSTQREQEIQNTMENAEFPVDPTLTLGFAIHAIRARKWQVLPGRSHPVMTGRGGADGHVAVATKVLPTEGTVTARGRMRRGKKRNVDATSEAYSEDMDVDDGADLDAENGGQVDDVEHDEKRVKTEDGSVV</sequence>
<dbReference type="AlphaFoldDB" id="A0A8T0CFK9"/>
<feature type="compositionally biased region" description="Acidic residues" evidence="7">
    <location>
        <begin position="367"/>
        <end position="381"/>
    </location>
</feature>
<dbReference type="Pfam" id="PF04189">
    <property type="entry name" value="Gcd10p"/>
    <property type="match status" value="1"/>
</dbReference>
<dbReference type="GO" id="GO:0005634">
    <property type="term" value="C:nucleus"/>
    <property type="evidence" value="ECO:0007669"/>
    <property type="project" value="UniProtKB-SubCell"/>
</dbReference>
<dbReference type="GO" id="GO:0031515">
    <property type="term" value="C:tRNA (m1A) methyltransferase complex"/>
    <property type="evidence" value="ECO:0007669"/>
    <property type="project" value="InterPro"/>
</dbReference>
<evidence type="ECO:0000256" key="1">
    <source>
        <dbReference type="ARBA" id="ARBA00004123"/>
    </source>
</evidence>
<feature type="region of interest" description="Disordered" evidence="7">
    <location>
        <begin position="349"/>
        <end position="405"/>
    </location>
</feature>
<evidence type="ECO:0000256" key="4">
    <source>
        <dbReference type="ARBA" id="ARBA00022694"/>
    </source>
</evidence>
<keyword evidence="9" id="KW-1185">Reference proteome</keyword>
<name>A0A8T0CFK9_CORYI</name>
<evidence type="ECO:0000313" key="8">
    <source>
        <dbReference type="EMBL" id="KAF7846193.1"/>
    </source>
</evidence>
<evidence type="ECO:0000256" key="7">
    <source>
        <dbReference type="SAM" id="MobiDB-lite"/>
    </source>
</evidence>
<dbReference type="OrthoDB" id="10254665at2759"/>
<comment type="caution">
    <text evidence="8">The sequence shown here is derived from an EMBL/GenBank/DDBJ whole genome shotgun (WGS) entry which is preliminary data.</text>
</comment>
<dbReference type="Gramene" id="rna-gnl|WGS:JABURB|Cocit.L4914.1">
    <property type="protein sequence ID" value="cds-KAF7846193.1"/>
    <property type="gene ID" value="gene-BT93_L4914"/>
</dbReference>
<evidence type="ECO:0000256" key="3">
    <source>
        <dbReference type="ARBA" id="ARBA00021704"/>
    </source>
</evidence>
<accession>A0A8T0CFK9</accession>
<feature type="region of interest" description="Disordered" evidence="7">
    <location>
        <begin position="180"/>
        <end position="202"/>
    </location>
</feature>
<evidence type="ECO:0000313" key="9">
    <source>
        <dbReference type="Proteomes" id="UP000806378"/>
    </source>
</evidence>
<dbReference type="PANTHER" id="PTHR12945:SF0">
    <property type="entry name" value="TRNA (ADENINE(58)-N(1))-METHYLTRANSFERASE NON-CATALYTIC SUBUNIT TRM6"/>
    <property type="match status" value="1"/>
</dbReference>
<keyword evidence="4" id="KW-0819">tRNA processing</keyword>
<evidence type="ECO:0000256" key="6">
    <source>
        <dbReference type="ARBA" id="ARBA00032319"/>
    </source>
</evidence>
<organism evidence="8 9">
    <name type="scientific">Corymbia citriodora subsp. variegata</name>
    <dbReference type="NCBI Taxonomy" id="360336"/>
    <lineage>
        <taxon>Eukaryota</taxon>
        <taxon>Viridiplantae</taxon>
        <taxon>Streptophyta</taxon>
        <taxon>Embryophyta</taxon>
        <taxon>Tracheophyta</taxon>
        <taxon>Spermatophyta</taxon>
        <taxon>Magnoliopsida</taxon>
        <taxon>eudicotyledons</taxon>
        <taxon>Gunneridae</taxon>
        <taxon>Pentapetalae</taxon>
        <taxon>rosids</taxon>
        <taxon>malvids</taxon>
        <taxon>Myrtales</taxon>
        <taxon>Myrtaceae</taxon>
        <taxon>Myrtoideae</taxon>
        <taxon>Eucalypteae</taxon>
        <taxon>Corymbia</taxon>
    </lineage>
</organism>
<gene>
    <name evidence="8" type="ORF">BT93_L4914</name>
</gene>
<protein>
    <recommendedName>
        <fullName evidence="3">tRNA (adenine(58)-N(1))-methyltransferase non-catalytic subunit TRM6</fullName>
    </recommendedName>
    <alternativeName>
        <fullName evidence="6">tRNA(m1A58)-methyltransferase subunit TRM6</fullName>
    </alternativeName>
</protein>
<dbReference type="PANTHER" id="PTHR12945">
    <property type="entry name" value="TRANSLATION INITIATION FACTOR EIF3-RELATED"/>
    <property type="match status" value="1"/>
</dbReference>
<feature type="compositionally biased region" description="Basic and acidic residues" evidence="7">
    <location>
        <begin position="392"/>
        <end position="405"/>
    </location>
</feature>
<dbReference type="EMBL" id="MU094686">
    <property type="protein sequence ID" value="KAF7846193.1"/>
    <property type="molecule type" value="Genomic_DNA"/>
</dbReference>
<feature type="compositionally biased region" description="Basic residues" evidence="7">
    <location>
        <begin position="190"/>
        <end position="202"/>
    </location>
</feature>
<comment type="subcellular location">
    <subcellularLocation>
        <location evidence="1">Nucleus</location>
    </subcellularLocation>
</comment>
<dbReference type="InterPro" id="IPR017423">
    <property type="entry name" value="TRM6"/>
</dbReference>
<evidence type="ECO:0000256" key="5">
    <source>
        <dbReference type="ARBA" id="ARBA00023242"/>
    </source>
</evidence>
<dbReference type="Proteomes" id="UP000806378">
    <property type="component" value="Unassembled WGS sequence"/>
</dbReference>
<evidence type="ECO:0000256" key="2">
    <source>
        <dbReference type="ARBA" id="ARBA00008320"/>
    </source>
</evidence>
<reference evidence="8" key="1">
    <citation type="submission" date="2020-05" db="EMBL/GenBank/DDBJ databases">
        <title>WGS assembly of Corymbia citriodora subspecies variegata.</title>
        <authorList>
            <person name="Barry K."/>
            <person name="Hundley H."/>
            <person name="Shu S."/>
            <person name="Jenkins J."/>
            <person name="Grimwood J."/>
            <person name="Baten A."/>
        </authorList>
    </citation>
    <scope>NUCLEOTIDE SEQUENCE</scope>
    <source>
        <strain evidence="8">CV2-018</strain>
    </source>
</reference>
<comment type="similarity">
    <text evidence="2">Belongs to the TRM6/GCD10 family.</text>
</comment>
<proteinExistence type="inferred from homology"/>